<dbReference type="SUPFAM" id="SSF50022">
    <property type="entry name" value="ISP domain"/>
    <property type="match status" value="1"/>
</dbReference>
<dbReference type="Gene3D" id="3.30.300.130">
    <property type="entry name" value="Fe-S cluster assembly (FSCA)"/>
    <property type="match status" value="1"/>
</dbReference>
<keyword evidence="5" id="KW-0411">Iron-sulfur</keyword>
<dbReference type="PROSITE" id="PS51296">
    <property type="entry name" value="RIESKE"/>
    <property type="match status" value="1"/>
</dbReference>
<protein>
    <recommendedName>
        <fullName evidence="7">Rieske domain-containing protein</fullName>
    </recommendedName>
</protein>
<accession>A0A3N6PIX0</accession>
<dbReference type="Pfam" id="PF00355">
    <property type="entry name" value="Rieske"/>
    <property type="match status" value="1"/>
</dbReference>
<evidence type="ECO:0000313" key="8">
    <source>
        <dbReference type="EMBL" id="RQH57458.1"/>
    </source>
</evidence>
<keyword evidence="4" id="KW-0408">Iron</keyword>
<evidence type="ECO:0000256" key="5">
    <source>
        <dbReference type="ARBA" id="ARBA00023014"/>
    </source>
</evidence>
<sequence length="288" mass="31700">MTQAKLPLQESVSLESLVSDINHFEQVIAHWDENQKVVVEGLKNAIEALHKEALTRLIRSVKQESMPALRQAVQDEVVYSLLRYHELIKPPTPSLEIRVQQALDRVRPGLQSHNGNVELLAIKLPDTVEVKLVGNCSNCPASTLTMKDGVEQAIKTHCPEIKNVVSVNTPVSGKTSNTIASPFAAQEETGWVALANIDQIPKGGILAVDMDGLKLILTRVGNDVIAYRNSCSHLAKPLDEGEVIEGILTCPFHNFKYNLATGQCLTAPEMTLQQYPVTIRSGRILIKF</sequence>
<keyword evidence="9" id="KW-1185">Reference proteome</keyword>
<evidence type="ECO:0000259" key="7">
    <source>
        <dbReference type="PROSITE" id="PS51296"/>
    </source>
</evidence>
<dbReference type="AlphaFoldDB" id="A0A3N6PIX0"/>
<keyword evidence="2" id="KW-0001">2Fe-2S</keyword>
<dbReference type="GO" id="GO:0004497">
    <property type="term" value="F:monooxygenase activity"/>
    <property type="evidence" value="ECO:0007669"/>
    <property type="project" value="UniProtKB-ARBA"/>
</dbReference>
<dbReference type="GO" id="GO:0016226">
    <property type="term" value="P:iron-sulfur cluster assembly"/>
    <property type="evidence" value="ECO:0007669"/>
    <property type="project" value="InterPro"/>
</dbReference>
<evidence type="ECO:0000256" key="6">
    <source>
        <dbReference type="ARBA" id="ARBA00049958"/>
    </source>
</evidence>
<keyword evidence="3" id="KW-0479">Metal-binding</keyword>
<dbReference type="Gene3D" id="2.102.10.10">
    <property type="entry name" value="Rieske [2Fe-2S] iron-sulphur domain"/>
    <property type="match status" value="1"/>
</dbReference>
<dbReference type="Proteomes" id="UP000269154">
    <property type="component" value="Unassembled WGS sequence"/>
</dbReference>
<dbReference type="Pfam" id="PF01106">
    <property type="entry name" value="NifU"/>
    <property type="match status" value="1"/>
</dbReference>
<reference evidence="8 9" key="1">
    <citation type="journal article" date="2018" name="ACS Chem. Biol.">
        <title>Ketoreductase domain dysfunction expands chemodiversity: malyngamide biosynthesis in the cyanobacterium Okeania hirsuta.</title>
        <authorList>
            <person name="Moss N.A."/>
            <person name="Leao T."/>
            <person name="Rankin M."/>
            <person name="McCullough T.M."/>
            <person name="Qu P."/>
            <person name="Korobeynikov A."/>
            <person name="Smith J.L."/>
            <person name="Gerwick L."/>
            <person name="Gerwick W.H."/>
        </authorList>
    </citation>
    <scope>NUCLEOTIDE SEQUENCE [LARGE SCALE GENOMIC DNA]</scope>
    <source>
        <strain evidence="8 9">PAB10Feb10-1</strain>
    </source>
</reference>
<dbReference type="InterPro" id="IPR036922">
    <property type="entry name" value="Rieske_2Fe-2S_sf"/>
</dbReference>
<proteinExistence type="inferred from homology"/>
<dbReference type="InterPro" id="IPR001075">
    <property type="entry name" value="NIF_FeS_clus_asmbl_NifU_C"/>
</dbReference>
<evidence type="ECO:0000256" key="4">
    <source>
        <dbReference type="ARBA" id="ARBA00023004"/>
    </source>
</evidence>
<dbReference type="GO" id="GO:0016705">
    <property type="term" value="F:oxidoreductase activity, acting on paired donors, with incorporation or reduction of molecular oxygen"/>
    <property type="evidence" value="ECO:0007669"/>
    <property type="project" value="UniProtKB-ARBA"/>
</dbReference>
<evidence type="ECO:0000256" key="1">
    <source>
        <dbReference type="ARBA" id="ARBA00006420"/>
    </source>
</evidence>
<dbReference type="InterPro" id="IPR034904">
    <property type="entry name" value="FSCA_dom_sf"/>
</dbReference>
<dbReference type="SUPFAM" id="SSF117916">
    <property type="entry name" value="Fe-S cluster assembly (FSCA) domain-like"/>
    <property type="match status" value="1"/>
</dbReference>
<dbReference type="CDD" id="cd03467">
    <property type="entry name" value="Rieske"/>
    <property type="match status" value="1"/>
</dbReference>
<feature type="domain" description="Rieske" evidence="7">
    <location>
        <begin position="191"/>
        <end position="286"/>
    </location>
</feature>
<name>A0A3N6PIX0_9CYAN</name>
<evidence type="ECO:0000256" key="2">
    <source>
        <dbReference type="ARBA" id="ARBA00022714"/>
    </source>
</evidence>
<dbReference type="InterPro" id="IPR017941">
    <property type="entry name" value="Rieske_2Fe-2S"/>
</dbReference>
<dbReference type="GO" id="GO:0051537">
    <property type="term" value="F:2 iron, 2 sulfur cluster binding"/>
    <property type="evidence" value="ECO:0007669"/>
    <property type="project" value="UniProtKB-KW"/>
</dbReference>
<comment type="similarity">
    <text evidence="1">Belongs to the NifU family.</text>
</comment>
<dbReference type="PANTHER" id="PTHR11178:SF1">
    <property type="entry name" value="NFU1 IRON-SULFUR CLUSTER SCAFFOLD HOMOLOG, MITOCHONDRIAL"/>
    <property type="match status" value="1"/>
</dbReference>
<evidence type="ECO:0000313" key="9">
    <source>
        <dbReference type="Proteomes" id="UP000269154"/>
    </source>
</evidence>
<dbReference type="GO" id="GO:0005506">
    <property type="term" value="F:iron ion binding"/>
    <property type="evidence" value="ECO:0007669"/>
    <property type="project" value="InterPro"/>
</dbReference>
<comment type="function">
    <text evidence="6">May be involved in the formation or repair of [Fe-S] clusters present in iron-sulfur proteins.</text>
</comment>
<organism evidence="8 9">
    <name type="scientific">Okeania hirsuta</name>
    <dbReference type="NCBI Taxonomy" id="1458930"/>
    <lineage>
        <taxon>Bacteria</taxon>
        <taxon>Bacillati</taxon>
        <taxon>Cyanobacteriota</taxon>
        <taxon>Cyanophyceae</taxon>
        <taxon>Oscillatoriophycideae</taxon>
        <taxon>Oscillatoriales</taxon>
        <taxon>Microcoleaceae</taxon>
        <taxon>Okeania</taxon>
    </lineage>
</organism>
<dbReference type="RefSeq" id="WP_124143867.1">
    <property type="nucleotide sequence ID" value="NZ_CAWOKI010000372.1"/>
</dbReference>
<comment type="caution">
    <text evidence="8">The sequence shown here is derived from an EMBL/GenBank/DDBJ whole genome shotgun (WGS) entry which is preliminary data.</text>
</comment>
<dbReference type="EMBL" id="RCBY01000003">
    <property type="protein sequence ID" value="RQH57458.1"/>
    <property type="molecule type" value="Genomic_DNA"/>
</dbReference>
<gene>
    <name evidence="8" type="ORF">D5R40_01170</name>
</gene>
<dbReference type="PANTHER" id="PTHR11178">
    <property type="entry name" value="IRON-SULFUR CLUSTER SCAFFOLD PROTEIN NFU-RELATED"/>
    <property type="match status" value="1"/>
</dbReference>
<evidence type="ECO:0000256" key="3">
    <source>
        <dbReference type="ARBA" id="ARBA00022723"/>
    </source>
</evidence>
<dbReference type="OrthoDB" id="9795104at2"/>